<accession>A0A0E9VJK1</accession>
<protein>
    <submittedName>
        <fullName evidence="1">Uncharacterized protein</fullName>
    </submittedName>
</protein>
<organism evidence="1">
    <name type="scientific">Anguilla anguilla</name>
    <name type="common">European freshwater eel</name>
    <name type="synonym">Muraena anguilla</name>
    <dbReference type="NCBI Taxonomy" id="7936"/>
    <lineage>
        <taxon>Eukaryota</taxon>
        <taxon>Metazoa</taxon>
        <taxon>Chordata</taxon>
        <taxon>Craniata</taxon>
        <taxon>Vertebrata</taxon>
        <taxon>Euteleostomi</taxon>
        <taxon>Actinopterygii</taxon>
        <taxon>Neopterygii</taxon>
        <taxon>Teleostei</taxon>
        <taxon>Anguilliformes</taxon>
        <taxon>Anguillidae</taxon>
        <taxon>Anguilla</taxon>
    </lineage>
</organism>
<evidence type="ECO:0000313" key="1">
    <source>
        <dbReference type="EMBL" id="JAH78289.1"/>
    </source>
</evidence>
<reference evidence="1" key="2">
    <citation type="journal article" date="2015" name="Fish Shellfish Immunol.">
        <title>Early steps in the European eel (Anguilla anguilla)-Vibrio vulnificus interaction in the gills: Role of the RtxA13 toxin.</title>
        <authorList>
            <person name="Callol A."/>
            <person name="Pajuelo D."/>
            <person name="Ebbesson L."/>
            <person name="Teles M."/>
            <person name="MacKenzie S."/>
            <person name="Amaro C."/>
        </authorList>
    </citation>
    <scope>NUCLEOTIDE SEQUENCE</scope>
</reference>
<name>A0A0E9VJK1_ANGAN</name>
<dbReference type="AlphaFoldDB" id="A0A0E9VJK1"/>
<proteinExistence type="predicted"/>
<sequence>MTRFCTLLPSGRPFHYKSVSIISRSVELGPGISGLSRRCRPVRRFPAL</sequence>
<dbReference type="EMBL" id="GBXM01030288">
    <property type="protein sequence ID" value="JAH78289.1"/>
    <property type="molecule type" value="Transcribed_RNA"/>
</dbReference>
<reference evidence="1" key="1">
    <citation type="submission" date="2014-11" db="EMBL/GenBank/DDBJ databases">
        <authorList>
            <person name="Amaro Gonzalez C."/>
        </authorList>
    </citation>
    <scope>NUCLEOTIDE SEQUENCE</scope>
</reference>